<name>A0A1N7CQH3_9EURY</name>
<dbReference type="AlphaFoldDB" id="A0A1N7CQH3"/>
<proteinExistence type="predicted"/>
<dbReference type="EMBL" id="FTNO01000003">
    <property type="protein sequence ID" value="SIR65859.1"/>
    <property type="molecule type" value="Genomic_DNA"/>
</dbReference>
<dbReference type="Proteomes" id="UP000186914">
    <property type="component" value="Unassembled WGS sequence"/>
</dbReference>
<keyword evidence="2" id="KW-1185">Reference proteome</keyword>
<accession>A0A1N7CQH3</accession>
<sequence length="391" mass="43253">MVAVWSYPWRLLSQDPVETRQEFAELGVTSVTVAAHYHSIRTLDPRSDDGLFESYEGGCYFDPDRDAFADTRIDPPVNEVTGYDDPFGAVVETLREGGIDVNAWLVCFHNSKLGADNPEFGVQSAFGDTHDHAFCPSHDDVSAYFEGVVRSLADYDIEAVNLESLGFPSVFHGHGATFGHAKNHVVTNAAEEILVSQCFCSACRERAADHPVDFERAKDVVRDVVRDVLSEPTPQVSSLKHLTETRPVLAELFDFRASVIDEFLAGVAAASGDVELTYSASDGLGRDPNDGWPAGVVLDRVRTHLDRIVALCYTDDPDVARRRVRRYRDAVEIPVDAGVTLDPGMVGSESEWRTVVDSVRDLADDVHVYNHSLMSEGHREWFDVTTPHAQQ</sequence>
<evidence type="ECO:0000313" key="1">
    <source>
        <dbReference type="EMBL" id="SIR65859.1"/>
    </source>
</evidence>
<protein>
    <submittedName>
        <fullName evidence="1">Uncharacterized protein</fullName>
    </submittedName>
</protein>
<gene>
    <name evidence="1" type="ORF">SAMN05421858_3178</name>
</gene>
<dbReference type="RefSeq" id="WP_076431127.1">
    <property type="nucleotide sequence ID" value="NZ_FTNO01000003.1"/>
</dbReference>
<organism evidence="1 2">
    <name type="scientific">Haladaptatus litoreus</name>
    <dbReference type="NCBI Taxonomy" id="553468"/>
    <lineage>
        <taxon>Archaea</taxon>
        <taxon>Methanobacteriati</taxon>
        <taxon>Methanobacteriota</taxon>
        <taxon>Stenosarchaea group</taxon>
        <taxon>Halobacteria</taxon>
        <taxon>Halobacteriales</taxon>
        <taxon>Haladaptataceae</taxon>
        <taxon>Haladaptatus</taxon>
    </lineage>
</organism>
<evidence type="ECO:0000313" key="2">
    <source>
        <dbReference type="Proteomes" id="UP000186914"/>
    </source>
</evidence>
<dbReference type="OrthoDB" id="203797at2157"/>
<reference evidence="2" key="1">
    <citation type="submission" date="2017-01" db="EMBL/GenBank/DDBJ databases">
        <authorList>
            <person name="Varghese N."/>
            <person name="Submissions S."/>
        </authorList>
    </citation>
    <scope>NUCLEOTIDE SEQUENCE [LARGE SCALE GENOMIC DNA]</scope>
    <source>
        <strain evidence="2">CGMCC 1.7737</strain>
    </source>
</reference>